<reference evidence="2 3" key="1">
    <citation type="submission" date="2020-06" db="EMBL/GenBank/DDBJ databases">
        <title>Transcriptomic and genomic resources for Thalictrum thalictroides and T. hernandezii: Facilitating candidate gene discovery in an emerging model plant lineage.</title>
        <authorList>
            <person name="Arias T."/>
            <person name="Riano-Pachon D.M."/>
            <person name="Di Stilio V.S."/>
        </authorList>
    </citation>
    <scope>NUCLEOTIDE SEQUENCE [LARGE SCALE GENOMIC DNA]</scope>
    <source>
        <strain evidence="3">cv. WT478/WT964</strain>
        <tissue evidence="2">Leaves</tissue>
    </source>
</reference>
<protein>
    <submittedName>
        <fullName evidence="2">Detoxification-like protein</fullName>
    </submittedName>
</protein>
<evidence type="ECO:0000313" key="2">
    <source>
        <dbReference type="EMBL" id="KAF5195847.1"/>
    </source>
</evidence>
<dbReference type="Proteomes" id="UP000554482">
    <property type="component" value="Unassembled WGS sequence"/>
</dbReference>
<name>A0A7J6WG08_THATH</name>
<feature type="transmembrane region" description="Helical" evidence="1">
    <location>
        <begin position="9"/>
        <end position="26"/>
    </location>
</feature>
<keyword evidence="1" id="KW-1133">Transmembrane helix</keyword>
<dbReference type="EMBL" id="JABWDY010016764">
    <property type="protein sequence ID" value="KAF5195847.1"/>
    <property type="molecule type" value="Genomic_DNA"/>
</dbReference>
<comment type="caution">
    <text evidence="2">The sequence shown here is derived from an EMBL/GenBank/DDBJ whole genome shotgun (WGS) entry which is preliminary data.</text>
</comment>
<keyword evidence="1" id="KW-0472">Membrane</keyword>
<feature type="transmembrane region" description="Helical" evidence="1">
    <location>
        <begin position="110"/>
        <end position="134"/>
    </location>
</feature>
<evidence type="ECO:0000313" key="3">
    <source>
        <dbReference type="Proteomes" id="UP000554482"/>
    </source>
</evidence>
<evidence type="ECO:0000256" key="1">
    <source>
        <dbReference type="SAM" id="Phobius"/>
    </source>
</evidence>
<dbReference type="AlphaFoldDB" id="A0A7J6WG08"/>
<feature type="non-terminal residue" evidence="2">
    <location>
        <position position="1"/>
    </location>
</feature>
<dbReference type="PANTHER" id="PTHR11206">
    <property type="entry name" value="MULTIDRUG RESISTANCE PROTEIN"/>
    <property type="match status" value="1"/>
</dbReference>
<keyword evidence="1" id="KW-0812">Transmembrane</keyword>
<proteinExistence type="predicted"/>
<sequence length="166" mass="18207">MAAIYLRHLIPGLFAYAFLQCILRFLQTQTVVIPLVVCSAVPLALHVGITFVIVYCTTLGFKGAALSAALSLWISVIMLGLYVNYSDKFKYTWEGLSTESFKHVLPSMKLAIPSAVMVCLEYWAFEILVLLAGLMPNSENSTSLIAMCVNTEGISYMITYGFSAAV</sequence>
<feature type="transmembrane region" description="Helical" evidence="1">
    <location>
        <begin position="32"/>
        <end position="56"/>
    </location>
</feature>
<dbReference type="OrthoDB" id="2126698at2759"/>
<organism evidence="2 3">
    <name type="scientific">Thalictrum thalictroides</name>
    <name type="common">Rue-anemone</name>
    <name type="synonym">Anemone thalictroides</name>
    <dbReference type="NCBI Taxonomy" id="46969"/>
    <lineage>
        <taxon>Eukaryota</taxon>
        <taxon>Viridiplantae</taxon>
        <taxon>Streptophyta</taxon>
        <taxon>Embryophyta</taxon>
        <taxon>Tracheophyta</taxon>
        <taxon>Spermatophyta</taxon>
        <taxon>Magnoliopsida</taxon>
        <taxon>Ranunculales</taxon>
        <taxon>Ranunculaceae</taxon>
        <taxon>Thalictroideae</taxon>
        <taxon>Thalictrum</taxon>
    </lineage>
</organism>
<gene>
    <name evidence="2" type="ORF">FRX31_014566</name>
</gene>
<accession>A0A7J6WG08</accession>
<feature type="transmembrane region" description="Helical" evidence="1">
    <location>
        <begin position="63"/>
        <end position="83"/>
    </location>
</feature>
<keyword evidence="3" id="KW-1185">Reference proteome</keyword>